<dbReference type="InterPro" id="IPR008271">
    <property type="entry name" value="Ser/Thr_kinase_AS"/>
</dbReference>
<keyword evidence="5" id="KW-0418">Kinase</keyword>
<evidence type="ECO:0000256" key="7">
    <source>
        <dbReference type="PROSITE-ProRule" id="PRU10141"/>
    </source>
</evidence>
<dbReference type="RefSeq" id="XP_049266369.1">
    <property type="nucleotide sequence ID" value="XM_049407884.1"/>
</dbReference>
<evidence type="ECO:0000256" key="1">
    <source>
        <dbReference type="ARBA" id="ARBA00008867"/>
    </source>
</evidence>
<dbReference type="InterPro" id="IPR000719">
    <property type="entry name" value="Prot_kinase_dom"/>
</dbReference>
<feature type="compositionally biased region" description="Polar residues" evidence="8">
    <location>
        <begin position="77"/>
        <end position="88"/>
    </location>
</feature>
<dbReference type="GO" id="GO:0005737">
    <property type="term" value="C:cytoplasm"/>
    <property type="evidence" value="ECO:0007669"/>
    <property type="project" value="TreeGrafter"/>
</dbReference>
<dbReference type="PANTHER" id="PTHR24058">
    <property type="entry name" value="DUAL SPECIFICITY PROTEIN KINASE"/>
    <property type="match status" value="1"/>
</dbReference>
<keyword evidence="3" id="KW-0808">Transferase</keyword>
<dbReference type="OrthoDB" id="9332038at2759"/>
<feature type="binding site" evidence="7">
    <location>
        <position position="419"/>
    </location>
    <ligand>
        <name>ATP</name>
        <dbReference type="ChEBI" id="CHEBI:30616"/>
    </ligand>
</feature>
<evidence type="ECO:0000256" key="2">
    <source>
        <dbReference type="ARBA" id="ARBA00022527"/>
    </source>
</evidence>
<keyword evidence="2" id="KW-0723">Serine/threonine-protein kinase</keyword>
<sequence length="748" mass="84964">MNENISLFEDKFSRININKSPTRRKKTYPQNLYPTPTAIRTQASSRAISRNNEGLNSTSFDPIRTQYSAPKTPFSRDISQSKSLSTGKPNLHSPRVISYPMSETSQSKKQYQFSFMRETTSSKQKKQIQNPFNSGIQTSLKNLPPTSRLPPTPPAAATQPSPINTKKRVDLARKASHALRSRRLIASNALKLNPPVNATPNSNSDNSFTEETSPTKMARNDPVVESLTKPRRLTGRSATQPPSSNVFERLYPVKKSEGTSSGNRLRNIDNRGPRAKTPITSNKQTVPSTLTESKVQDVQELFKILHSKEPDLFISTSPSAPKQPIPIDRVPMQLLNVYERGEIVRKNELYYVPTNCSRNIDIKNYRENFGFDDNKGHYIIIPNDHINYRYQTINTLGNGSFGNVVLARDHKLDNIVAVKIINNDLNWSLQSINEIKMLKLLNEKERNANILQYFNHFNFRSHMCITTELLSLNLYSLLELVDFRGLSIDILKTFSKQILNGLEYIHRHDIIHCDIKPENIMIKLPPNPKHSSDITIKIIDFGSSCYANQILFTYIQSRFYRAPEVILGANYDQKIDIWSFGCVIAELFTGYPILPGRNEIEQIGLMLEIFGAPKSSTILKMRRILNRQISASSTQKAGLFEMNTVLGNKAPNDKQLKKTLLYKIFDMNGKLNLSLLNYHASNLNNGMIKRQFKINSKSFDIILGINKPGNIDTPGSKASFLRFLTKIFKWDQSERCGAKDLLEDPFLD</sequence>
<keyword evidence="6 7" id="KW-0067">ATP-binding</keyword>
<dbReference type="Pfam" id="PF00069">
    <property type="entry name" value="Pkinase"/>
    <property type="match status" value="1"/>
</dbReference>
<feature type="region of interest" description="Disordered" evidence="8">
    <location>
        <begin position="256"/>
        <end position="289"/>
    </location>
</feature>
<evidence type="ECO:0000256" key="6">
    <source>
        <dbReference type="ARBA" id="ARBA00022840"/>
    </source>
</evidence>
<dbReference type="InterPro" id="IPR050494">
    <property type="entry name" value="Ser_Thr_dual-spec_kinase"/>
</dbReference>
<organism evidence="10 11">
    <name type="scientific">[Candida] subhashii</name>
    <dbReference type="NCBI Taxonomy" id="561895"/>
    <lineage>
        <taxon>Eukaryota</taxon>
        <taxon>Fungi</taxon>
        <taxon>Dikarya</taxon>
        <taxon>Ascomycota</taxon>
        <taxon>Saccharomycotina</taxon>
        <taxon>Pichiomycetes</taxon>
        <taxon>Debaryomycetaceae</taxon>
        <taxon>Spathaspora</taxon>
    </lineage>
</organism>
<dbReference type="PANTHER" id="PTHR24058:SF22">
    <property type="entry name" value="DUAL SPECIFICITY TYROSINE-PHOSPHORYLATION-REGULATED KINASE 4"/>
    <property type="match status" value="1"/>
</dbReference>
<dbReference type="PROSITE" id="PS50011">
    <property type="entry name" value="PROTEIN_KINASE_DOM"/>
    <property type="match status" value="1"/>
</dbReference>
<dbReference type="GO" id="GO:0030447">
    <property type="term" value="P:filamentous growth"/>
    <property type="evidence" value="ECO:0007669"/>
    <property type="project" value="UniProtKB-ARBA"/>
</dbReference>
<evidence type="ECO:0000256" key="4">
    <source>
        <dbReference type="ARBA" id="ARBA00022741"/>
    </source>
</evidence>
<feature type="region of interest" description="Disordered" evidence="8">
    <location>
        <begin position="190"/>
        <end position="244"/>
    </location>
</feature>
<dbReference type="GO" id="GO:0005856">
    <property type="term" value="C:cytoskeleton"/>
    <property type="evidence" value="ECO:0007669"/>
    <property type="project" value="TreeGrafter"/>
</dbReference>
<comment type="similarity">
    <text evidence="1">Belongs to the protein kinase superfamily. CMGC Ser/Thr protein kinase family. MNB/DYRK subfamily.</text>
</comment>
<feature type="compositionally biased region" description="Polar residues" evidence="8">
    <location>
        <begin position="39"/>
        <end position="69"/>
    </location>
</feature>
<evidence type="ECO:0000313" key="10">
    <source>
        <dbReference type="EMBL" id="KAG7666137.1"/>
    </source>
</evidence>
<accession>A0A8J5UUX5</accession>
<keyword evidence="11" id="KW-1185">Reference proteome</keyword>
<comment type="caution">
    <text evidence="10">The sequence shown here is derived from an EMBL/GenBank/DDBJ whole genome shotgun (WGS) entry which is preliminary data.</text>
</comment>
<dbReference type="SMART" id="SM00220">
    <property type="entry name" value="S_TKc"/>
    <property type="match status" value="1"/>
</dbReference>
<feature type="region of interest" description="Disordered" evidence="8">
    <location>
        <begin position="39"/>
        <end position="104"/>
    </location>
</feature>
<keyword evidence="4 7" id="KW-0547">Nucleotide-binding</keyword>
<reference evidence="10 11" key="1">
    <citation type="journal article" date="2021" name="DNA Res.">
        <title>Genome analysis of Candida subhashii reveals its hybrid nature and dual mitochondrial genome conformations.</title>
        <authorList>
            <person name="Mixao V."/>
            <person name="Hegedusova E."/>
            <person name="Saus E."/>
            <person name="Pryszcz L.P."/>
            <person name="Cillingova A."/>
            <person name="Nosek J."/>
            <person name="Gabaldon T."/>
        </authorList>
    </citation>
    <scope>NUCLEOTIDE SEQUENCE [LARGE SCALE GENOMIC DNA]</scope>
    <source>
        <strain evidence="10 11">CBS 10753</strain>
    </source>
</reference>
<evidence type="ECO:0000313" key="11">
    <source>
        <dbReference type="Proteomes" id="UP000694255"/>
    </source>
</evidence>
<dbReference type="InterPro" id="IPR017441">
    <property type="entry name" value="Protein_kinase_ATP_BS"/>
</dbReference>
<dbReference type="PROSITE" id="PS00107">
    <property type="entry name" value="PROTEIN_KINASE_ATP"/>
    <property type="match status" value="1"/>
</dbReference>
<evidence type="ECO:0000256" key="5">
    <source>
        <dbReference type="ARBA" id="ARBA00022777"/>
    </source>
</evidence>
<feature type="region of interest" description="Disordered" evidence="8">
    <location>
        <begin position="134"/>
        <end position="175"/>
    </location>
</feature>
<proteinExistence type="inferred from homology"/>
<feature type="compositionally biased region" description="Polar residues" evidence="8">
    <location>
        <begin position="196"/>
        <end position="215"/>
    </location>
</feature>
<dbReference type="AlphaFoldDB" id="A0A8J5UUX5"/>
<dbReference type="PROSITE" id="PS00108">
    <property type="entry name" value="PROTEIN_KINASE_ST"/>
    <property type="match status" value="1"/>
</dbReference>
<feature type="domain" description="Protein kinase" evidence="9">
    <location>
        <begin position="390"/>
        <end position="747"/>
    </location>
</feature>
<protein>
    <recommendedName>
        <fullName evidence="9">Protein kinase domain-containing protein</fullName>
    </recommendedName>
</protein>
<name>A0A8J5UUX5_9ASCO</name>
<dbReference type="GO" id="GO:0004674">
    <property type="term" value="F:protein serine/threonine kinase activity"/>
    <property type="evidence" value="ECO:0007669"/>
    <property type="project" value="UniProtKB-KW"/>
</dbReference>
<gene>
    <name evidence="10" type="ORF">J8A68_000395</name>
</gene>
<dbReference type="Proteomes" id="UP000694255">
    <property type="component" value="Unassembled WGS sequence"/>
</dbReference>
<dbReference type="GeneID" id="73467196"/>
<feature type="compositionally biased region" description="Polar residues" evidence="8">
    <location>
        <begin position="278"/>
        <end position="289"/>
    </location>
</feature>
<evidence type="ECO:0000256" key="3">
    <source>
        <dbReference type="ARBA" id="ARBA00022679"/>
    </source>
</evidence>
<evidence type="ECO:0000259" key="9">
    <source>
        <dbReference type="PROSITE" id="PS50011"/>
    </source>
</evidence>
<dbReference type="EMBL" id="JAGSYN010000043">
    <property type="protein sequence ID" value="KAG7666137.1"/>
    <property type="molecule type" value="Genomic_DNA"/>
</dbReference>
<dbReference type="GO" id="GO:0005524">
    <property type="term" value="F:ATP binding"/>
    <property type="evidence" value="ECO:0007669"/>
    <property type="project" value="UniProtKB-UniRule"/>
</dbReference>
<evidence type="ECO:0000256" key="8">
    <source>
        <dbReference type="SAM" id="MobiDB-lite"/>
    </source>
</evidence>